<dbReference type="PROSITE" id="PS51318">
    <property type="entry name" value="TAT"/>
    <property type="match status" value="1"/>
</dbReference>
<gene>
    <name evidence="4" type="ORF">R7226_26500</name>
</gene>
<keyword evidence="1" id="KW-0732">Signal</keyword>
<evidence type="ECO:0000256" key="1">
    <source>
        <dbReference type="ARBA" id="ARBA00022729"/>
    </source>
</evidence>
<evidence type="ECO:0000313" key="5">
    <source>
        <dbReference type="Proteomes" id="UP001284601"/>
    </source>
</evidence>
<feature type="compositionally biased region" description="Low complexity" evidence="2">
    <location>
        <begin position="38"/>
        <end position="49"/>
    </location>
</feature>
<name>A0ABU4HX80_9ACTN</name>
<dbReference type="PANTHER" id="PTHR35936:SF19">
    <property type="entry name" value="AMINO-ACID-BINDING PROTEIN YXEM-RELATED"/>
    <property type="match status" value="1"/>
</dbReference>
<reference evidence="5" key="1">
    <citation type="submission" date="2023-07" db="EMBL/GenBank/DDBJ databases">
        <title>Conexibacter stalactiti sp. nov., isolated from stalactites in a lava cave and emended description of the genus Conexibacter.</title>
        <authorList>
            <person name="Lee S.D."/>
        </authorList>
    </citation>
    <scope>NUCLEOTIDE SEQUENCE [LARGE SCALE GENOMIC DNA]</scope>
    <source>
        <strain evidence="5">KCTC 39840</strain>
    </source>
</reference>
<dbReference type="Gene3D" id="3.40.190.10">
    <property type="entry name" value="Periplasmic binding protein-like II"/>
    <property type="match status" value="2"/>
</dbReference>
<evidence type="ECO:0000313" key="4">
    <source>
        <dbReference type="EMBL" id="MDW5597933.1"/>
    </source>
</evidence>
<feature type="domain" description="Solute-binding protein family 3/N-terminal" evidence="3">
    <location>
        <begin position="68"/>
        <end position="289"/>
    </location>
</feature>
<proteinExistence type="predicted"/>
<dbReference type="RefSeq" id="WP_318600403.1">
    <property type="nucleotide sequence ID" value="NZ_JAWSTH010000110.1"/>
</dbReference>
<dbReference type="InterPro" id="IPR006311">
    <property type="entry name" value="TAT_signal"/>
</dbReference>
<dbReference type="InterPro" id="IPR001638">
    <property type="entry name" value="Solute-binding_3/MltF_N"/>
</dbReference>
<organism evidence="4 5">
    <name type="scientific">Conexibacter stalactiti</name>
    <dbReference type="NCBI Taxonomy" id="1940611"/>
    <lineage>
        <taxon>Bacteria</taxon>
        <taxon>Bacillati</taxon>
        <taxon>Actinomycetota</taxon>
        <taxon>Thermoleophilia</taxon>
        <taxon>Solirubrobacterales</taxon>
        <taxon>Conexibacteraceae</taxon>
        <taxon>Conexibacter</taxon>
    </lineage>
</organism>
<evidence type="ECO:0000256" key="2">
    <source>
        <dbReference type="SAM" id="MobiDB-lite"/>
    </source>
</evidence>
<comment type="caution">
    <text evidence="4">The sequence shown here is derived from an EMBL/GenBank/DDBJ whole genome shotgun (WGS) entry which is preliminary data.</text>
</comment>
<protein>
    <submittedName>
        <fullName evidence="4">Transporter substrate-binding domain-containing protein</fullName>
    </submittedName>
</protein>
<evidence type="ECO:0000259" key="3">
    <source>
        <dbReference type="SMART" id="SM00062"/>
    </source>
</evidence>
<sequence>MDHDQSAPNAEPKQATRRRMLLASAGILAAGAATGCGLTSSDDSSADTGDNGGGSSSSVLDRIKKDKKIRFGVDLSFQPLQYRDPRTKEPTGYSIEVSKLLAAAMGAEPEWVEVPFQELIAAQSAGRFDMTGIPVVNTAERALQVGFASAPAFLEGTYLFKGRGVDVGSIEELNDPSVTIALLAGSAQVGTAKLLFPRAKRKELPDDVAATSDVTTGRSDALFIGDYAVGDARRRGLELIQARPVATAWNTYFLPQGDFALAQFVTTFLQQKASDLTLAGLWQQFVASEIERYGVQSAPVKDPYLAAAYA</sequence>
<dbReference type="SUPFAM" id="SSF53850">
    <property type="entry name" value="Periplasmic binding protein-like II"/>
    <property type="match status" value="1"/>
</dbReference>
<feature type="region of interest" description="Disordered" evidence="2">
    <location>
        <begin position="38"/>
        <end position="59"/>
    </location>
</feature>
<dbReference type="Pfam" id="PF00497">
    <property type="entry name" value="SBP_bac_3"/>
    <property type="match status" value="1"/>
</dbReference>
<accession>A0ABU4HX80</accession>
<dbReference type="SMART" id="SM00062">
    <property type="entry name" value="PBPb"/>
    <property type="match status" value="1"/>
</dbReference>
<keyword evidence="5" id="KW-1185">Reference proteome</keyword>
<dbReference type="PANTHER" id="PTHR35936">
    <property type="entry name" value="MEMBRANE-BOUND LYTIC MUREIN TRANSGLYCOSYLASE F"/>
    <property type="match status" value="1"/>
</dbReference>
<dbReference type="EMBL" id="JAWSTH010000110">
    <property type="protein sequence ID" value="MDW5597933.1"/>
    <property type="molecule type" value="Genomic_DNA"/>
</dbReference>
<dbReference type="Proteomes" id="UP001284601">
    <property type="component" value="Unassembled WGS sequence"/>
</dbReference>